<keyword evidence="5 8" id="KW-0812">Transmembrane</keyword>
<feature type="transmembrane region" description="Helical" evidence="8">
    <location>
        <begin position="179"/>
        <end position="201"/>
    </location>
</feature>
<dbReference type="PANTHER" id="PTHR43271:SF1">
    <property type="entry name" value="INNER MEMBRANE TRANSPORT PROTEIN YNFM"/>
    <property type="match status" value="1"/>
</dbReference>
<dbReference type="InterPro" id="IPR036259">
    <property type="entry name" value="MFS_trans_sf"/>
</dbReference>
<feature type="transmembrane region" description="Helical" evidence="8">
    <location>
        <begin position="88"/>
        <end position="106"/>
    </location>
</feature>
<feature type="transmembrane region" description="Helical" evidence="8">
    <location>
        <begin position="237"/>
        <end position="257"/>
    </location>
</feature>
<dbReference type="AlphaFoldDB" id="A0A7J5UIE3"/>
<organism evidence="10 11">
    <name type="scientific">Georgenia thermotolerans</name>
    <dbReference type="NCBI Taxonomy" id="527326"/>
    <lineage>
        <taxon>Bacteria</taxon>
        <taxon>Bacillati</taxon>
        <taxon>Actinomycetota</taxon>
        <taxon>Actinomycetes</taxon>
        <taxon>Micrococcales</taxon>
        <taxon>Bogoriellaceae</taxon>
        <taxon>Georgenia</taxon>
    </lineage>
</organism>
<feature type="non-terminal residue" evidence="10">
    <location>
        <position position="258"/>
    </location>
</feature>
<comment type="caution">
    <text evidence="10">The sequence shown here is derived from an EMBL/GenBank/DDBJ whole genome shotgun (WGS) entry which is preliminary data.</text>
</comment>
<gene>
    <name evidence="10" type="ORF">GB883_20940</name>
</gene>
<dbReference type="GO" id="GO:0005886">
    <property type="term" value="C:plasma membrane"/>
    <property type="evidence" value="ECO:0007669"/>
    <property type="project" value="UniProtKB-SubCell"/>
</dbReference>
<evidence type="ECO:0000256" key="5">
    <source>
        <dbReference type="ARBA" id="ARBA00022692"/>
    </source>
</evidence>
<sequence>MAPAESVIVPSRSSRTAVAGVPAPGARGSAGVVMGWPFLPGRGPPTIGGRRRSGSGAVVGWAGDLPAPPRPPMSGGGLREGTPELRRALGALFGIGLATFALLYAVQPLLVPIGGEFAVGASEASLLVSVSTAGIAVAVLPLARLSERLGRARVITGGLAAAALAGALVAWAPSFPLLLGLRALQGVALAGVPAAALAWVAEEVHPAAVTRVGGLYIAGTTVGGMAGRLLAGLAAEVWGWRGAVLAVALAAAAVTAAA</sequence>
<dbReference type="PANTHER" id="PTHR43271">
    <property type="entry name" value="BLL2771 PROTEIN"/>
    <property type="match status" value="1"/>
</dbReference>
<dbReference type="Gene3D" id="1.20.1250.20">
    <property type="entry name" value="MFS general substrate transporter like domains"/>
    <property type="match status" value="1"/>
</dbReference>
<accession>A0A7J5UIE3</accession>
<evidence type="ECO:0000256" key="1">
    <source>
        <dbReference type="ARBA" id="ARBA00004651"/>
    </source>
</evidence>
<comment type="subcellular location">
    <subcellularLocation>
        <location evidence="1">Cell membrane</location>
        <topology evidence="1">Multi-pass membrane protein</topology>
    </subcellularLocation>
</comment>
<feature type="domain" description="Major facilitator superfamily (MFS) profile" evidence="9">
    <location>
        <begin position="87"/>
        <end position="258"/>
    </location>
</feature>
<keyword evidence="11" id="KW-1185">Reference proteome</keyword>
<evidence type="ECO:0000256" key="3">
    <source>
        <dbReference type="ARBA" id="ARBA00022448"/>
    </source>
</evidence>
<dbReference type="OrthoDB" id="63984at2"/>
<evidence type="ECO:0000313" key="10">
    <source>
        <dbReference type="EMBL" id="KAE8762132.1"/>
    </source>
</evidence>
<feature type="transmembrane region" description="Helical" evidence="8">
    <location>
        <begin position="155"/>
        <end position="173"/>
    </location>
</feature>
<dbReference type="PROSITE" id="PS50850">
    <property type="entry name" value="MFS"/>
    <property type="match status" value="1"/>
</dbReference>
<evidence type="ECO:0000256" key="4">
    <source>
        <dbReference type="ARBA" id="ARBA00022475"/>
    </source>
</evidence>
<dbReference type="InterPro" id="IPR011701">
    <property type="entry name" value="MFS"/>
</dbReference>
<dbReference type="EMBL" id="WHJE01000256">
    <property type="protein sequence ID" value="KAE8762132.1"/>
    <property type="molecule type" value="Genomic_DNA"/>
</dbReference>
<dbReference type="GO" id="GO:0022857">
    <property type="term" value="F:transmembrane transporter activity"/>
    <property type="evidence" value="ECO:0007669"/>
    <property type="project" value="InterPro"/>
</dbReference>
<dbReference type="Proteomes" id="UP000451860">
    <property type="component" value="Unassembled WGS sequence"/>
</dbReference>
<evidence type="ECO:0000256" key="6">
    <source>
        <dbReference type="ARBA" id="ARBA00022989"/>
    </source>
</evidence>
<feature type="transmembrane region" description="Helical" evidence="8">
    <location>
        <begin position="213"/>
        <end position="231"/>
    </location>
</feature>
<dbReference type="InterPro" id="IPR020846">
    <property type="entry name" value="MFS_dom"/>
</dbReference>
<evidence type="ECO:0000313" key="11">
    <source>
        <dbReference type="Proteomes" id="UP000451860"/>
    </source>
</evidence>
<proteinExistence type="inferred from homology"/>
<evidence type="ECO:0000256" key="2">
    <source>
        <dbReference type="ARBA" id="ARBA00008335"/>
    </source>
</evidence>
<keyword evidence="7 8" id="KW-0472">Membrane</keyword>
<name>A0A7J5UIE3_9MICO</name>
<protein>
    <submittedName>
        <fullName evidence="10">MFS transporter</fullName>
    </submittedName>
</protein>
<feature type="transmembrane region" description="Helical" evidence="8">
    <location>
        <begin position="126"/>
        <end position="143"/>
    </location>
</feature>
<dbReference type="SUPFAM" id="SSF103473">
    <property type="entry name" value="MFS general substrate transporter"/>
    <property type="match status" value="1"/>
</dbReference>
<dbReference type="Pfam" id="PF07690">
    <property type="entry name" value="MFS_1"/>
    <property type="match status" value="1"/>
</dbReference>
<keyword evidence="4" id="KW-1003">Cell membrane</keyword>
<keyword evidence="6 8" id="KW-1133">Transmembrane helix</keyword>
<keyword evidence="3" id="KW-0813">Transport</keyword>
<evidence type="ECO:0000259" key="9">
    <source>
        <dbReference type="PROSITE" id="PS50850"/>
    </source>
</evidence>
<evidence type="ECO:0000256" key="7">
    <source>
        <dbReference type="ARBA" id="ARBA00023136"/>
    </source>
</evidence>
<reference evidence="10 11" key="1">
    <citation type="submission" date="2019-10" db="EMBL/GenBank/DDBJ databases">
        <title>Georgenia wutianyii sp. nov. and Georgenia yuyongxinii sp. nov. isolated from plateau pika (Ochotona curzoniae) in the Qinghai-Tibet plateau of China.</title>
        <authorList>
            <person name="Tian Z."/>
        </authorList>
    </citation>
    <scope>NUCLEOTIDE SEQUENCE [LARGE SCALE GENOMIC DNA]</scope>
    <source>
        <strain evidence="10 11">DSM 21501</strain>
    </source>
</reference>
<comment type="similarity">
    <text evidence="2">Belongs to the major facilitator superfamily.</text>
</comment>
<evidence type="ECO:0000256" key="8">
    <source>
        <dbReference type="SAM" id="Phobius"/>
    </source>
</evidence>